<organism evidence="2 3">
    <name type="scientific">Paraburkholderia solitsugae</name>
    <dbReference type="NCBI Taxonomy" id="2675748"/>
    <lineage>
        <taxon>Bacteria</taxon>
        <taxon>Pseudomonadati</taxon>
        <taxon>Pseudomonadota</taxon>
        <taxon>Betaproteobacteria</taxon>
        <taxon>Burkholderiales</taxon>
        <taxon>Burkholderiaceae</taxon>
        <taxon>Paraburkholderia</taxon>
    </lineage>
</organism>
<evidence type="ECO:0000313" key="3">
    <source>
        <dbReference type="Proteomes" id="UP000652198"/>
    </source>
</evidence>
<evidence type="ECO:0000256" key="1">
    <source>
        <dbReference type="SAM" id="MobiDB-lite"/>
    </source>
</evidence>
<evidence type="ECO:0000313" key="2">
    <source>
        <dbReference type="EMBL" id="NPT41787.1"/>
    </source>
</evidence>
<reference evidence="2 3" key="1">
    <citation type="submission" date="2019-11" db="EMBL/GenBank/DDBJ databases">
        <title>Metabolism of dissolved organic matter in forest soils.</title>
        <authorList>
            <person name="Cyle K.T."/>
            <person name="Wilhelm R.C."/>
            <person name="Martinez C.E."/>
        </authorList>
    </citation>
    <scope>NUCLEOTIDE SEQUENCE [LARGE SCALE GENOMIC DNA]</scope>
    <source>
        <strain evidence="2 3">1N</strain>
    </source>
</reference>
<name>A0ABX2BQG9_9BURK</name>
<feature type="region of interest" description="Disordered" evidence="1">
    <location>
        <begin position="1"/>
        <end position="28"/>
    </location>
</feature>
<protein>
    <submittedName>
        <fullName evidence="2">Uncharacterized protein</fullName>
    </submittedName>
</protein>
<sequence>MKATKTKRGGMGMHHIIGSVNGGPARGERLSHLGARRQQGRGPLSPLSNWLIGSRAIGEARMLDPLIAVINCQSQGLQAKCINRKIFPFESENKTDQ</sequence>
<accession>A0ABX2BQG9</accession>
<proteinExistence type="predicted"/>
<comment type="caution">
    <text evidence="2">The sequence shown here is derived from an EMBL/GenBank/DDBJ whole genome shotgun (WGS) entry which is preliminary data.</text>
</comment>
<gene>
    <name evidence="2" type="ORF">GNZ12_10750</name>
</gene>
<dbReference type="EMBL" id="WOEY01000042">
    <property type="protein sequence ID" value="NPT41787.1"/>
    <property type="molecule type" value="Genomic_DNA"/>
</dbReference>
<dbReference type="Proteomes" id="UP000652198">
    <property type="component" value="Unassembled WGS sequence"/>
</dbReference>
<dbReference type="RefSeq" id="WP_172310334.1">
    <property type="nucleotide sequence ID" value="NZ_WOEY01000042.1"/>
</dbReference>
<keyword evidence="3" id="KW-1185">Reference proteome</keyword>